<protein>
    <submittedName>
        <fullName evidence="1">Uncharacterized protein</fullName>
    </submittedName>
</protein>
<dbReference type="AlphaFoldDB" id="A0A7W6IQW9"/>
<organism evidence="1 2">
    <name type="scientific">Devosia subaequoris</name>
    <dbReference type="NCBI Taxonomy" id="395930"/>
    <lineage>
        <taxon>Bacteria</taxon>
        <taxon>Pseudomonadati</taxon>
        <taxon>Pseudomonadota</taxon>
        <taxon>Alphaproteobacteria</taxon>
        <taxon>Hyphomicrobiales</taxon>
        <taxon>Devosiaceae</taxon>
        <taxon>Devosia</taxon>
    </lineage>
</organism>
<keyword evidence="2" id="KW-1185">Reference proteome</keyword>
<name>A0A7W6IQW9_9HYPH</name>
<evidence type="ECO:0000313" key="1">
    <source>
        <dbReference type="EMBL" id="MBB4054019.1"/>
    </source>
</evidence>
<gene>
    <name evidence="1" type="ORF">GGR20_003691</name>
</gene>
<reference evidence="1 2" key="1">
    <citation type="submission" date="2020-08" db="EMBL/GenBank/DDBJ databases">
        <title>Genomic Encyclopedia of Type Strains, Phase IV (KMG-IV): sequencing the most valuable type-strain genomes for metagenomic binning, comparative biology and taxonomic classification.</title>
        <authorList>
            <person name="Goeker M."/>
        </authorList>
    </citation>
    <scope>NUCLEOTIDE SEQUENCE [LARGE SCALE GENOMIC DNA]</scope>
    <source>
        <strain evidence="1 2">DSM 23447</strain>
    </source>
</reference>
<dbReference type="EMBL" id="JACIEW010000016">
    <property type="protein sequence ID" value="MBB4054019.1"/>
    <property type="molecule type" value="Genomic_DNA"/>
</dbReference>
<accession>A0A7W6IQW9</accession>
<comment type="caution">
    <text evidence="1">The sequence shown here is derived from an EMBL/GenBank/DDBJ whole genome shotgun (WGS) entry which is preliminary data.</text>
</comment>
<proteinExistence type="predicted"/>
<evidence type="ECO:0000313" key="2">
    <source>
        <dbReference type="Proteomes" id="UP000547011"/>
    </source>
</evidence>
<dbReference type="Proteomes" id="UP000547011">
    <property type="component" value="Unassembled WGS sequence"/>
</dbReference>
<sequence>MAKTLERRKSTDLLRPRFSFSLYFASWRVLASKDPKRECPQIHYSRPERSVGKNLDIVV</sequence>